<reference evidence="5" key="3">
    <citation type="submission" date="2016-11" db="EMBL/GenBank/DDBJ databases">
        <authorList>
            <person name="Varghese N."/>
            <person name="Submissions S."/>
        </authorList>
    </citation>
    <scope>NUCLEOTIDE SEQUENCE [LARGE SCALE GENOMIC DNA]</scope>
    <source>
        <strain evidence="5">DX253</strain>
    </source>
</reference>
<dbReference type="GO" id="GO:0008168">
    <property type="term" value="F:methyltransferase activity"/>
    <property type="evidence" value="ECO:0007669"/>
    <property type="project" value="UniProtKB-KW"/>
</dbReference>
<dbReference type="InterPro" id="IPR052514">
    <property type="entry name" value="SAM-dependent_MTase"/>
</dbReference>
<evidence type="ECO:0000313" key="4">
    <source>
        <dbReference type="Proteomes" id="UP000003751"/>
    </source>
</evidence>
<dbReference type="OrthoDB" id="275825at2157"/>
<sequence>MPDAIADAVSKLPRPVITALQNTPIDDLYQYSRYLTVDVREIRLTKGSTTESLYAPKRSHLYRILGRGDEYEPQLTAAISDEFDADDTFYDVGSQFGYFTTLAKACGVPDDRIHGFEANDYHYRVLNRTHATDGASITHAYVGERTTAEMLALEAYDGDAPSVVKIDVEGYEYNVLRGMGEKLDDVRCLFVEIHPKFLARANDTPRDVFELLQDEGFELTATEHREENTWESLSDAKLPQDHAYLLRAKR</sequence>
<dbReference type="PANTHER" id="PTHR34203:SF15">
    <property type="entry name" value="SLL1173 PROTEIN"/>
    <property type="match status" value="1"/>
</dbReference>
<evidence type="ECO:0000259" key="1">
    <source>
        <dbReference type="Pfam" id="PF05050"/>
    </source>
</evidence>
<evidence type="ECO:0000313" key="2">
    <source>
        <dbReference type="EMBL" id="EFW92199.1"/>
    </source>
</evidence>
<dbReference type="GO" id="GO:0032259">
    <property type="term" value="P:methylation"/>
    <property type="evidence" value="ECO:0007669"/>
    <property type="project" value="UniProtKB-KW"/>
</dbReference>
<dbReference type="Pfam" id="PF05050">
    <property type="entry name" value="Methyltransf_21"/>
    <property type="match status" value="1"/>
</dbReference>
<dbReference type="Proteomes" id="UP000003751">
    <property type="component" value="Unassembled WGS sequence"/>
</dbReference>
<dbReference type="AlphaFoldDB" id="E7QUC0"/>
<dbReference type="Gene3D" id="3.40.50.150">
    <property type="entry name" value="Vaccinia Virus protein VP39"/>
    <property type="match status" value="1"/>
</dbReference>
<dbReference type="EMBL" id="AEMG01000009">
    <property type="protein sequence ID" value="EFW92199.1"/>
    <property type="molecule type" value="Genomic_DNA"/>
</dbReference>
<dbReference type="PATRIC" id="fig|797209.4.peg.2363"/>
<proteinExistence type="predicted"/>
<evidence type="ECO:0000313" key="5">
    <source>
        <dbReference type="Proteomes" id="UP000184203"/>
    </source>
</evidence>
<keyword evidence="3" id="KW-0489">Methyltransferase</keyword>
<protein>
    <submittedName>
        <fullName evidence="3">Methyltransferase, FkbM family</fullName>
    </submittedName>
</protein>
<evidence type="ECO:0000313" key="3">
    <source>
        <dbReference type="EMBL" id="SHK91585.1"/>
    </source>
</evidence>
<keyword evidence="5" id="KW-1185">Reference proteome</keyword>
<dbReference type="Proteomes" id="UP000184203">
    <property type="component" value="Unassembled WGS sequence"/>
</dbReference>
<dbReference type="PANTHER" id="PTHR34203">
    <property type="entry name" value="METHYLTRANSFERASE, FKBM FAMILY PROTEIN"/>
    <property type="match status" value="1"/>
</dbReference>
<keyword evidence="3" id="KW-0808">Transferase</keyword>
<reference evidence="3" key="2">
    <citation type="submission" date="2016-11" db="EMBL/GenBank/DDBJ databases">
        <authorList>
            <person name="Jaros S."/>
            <person name="Januszkiewicz K."/>
            <person name="Wedrychowicz H."/>
        </authorList>
    </citation>
    <scope>NUCLEOTIDE SEQUENCE [LARGE SCALE GENOMIC DNA]</scope>
    <source>
        <strain evidence="3">DX253</strain>
    </source>
</reference>
<dbReference type="STRING" id="797209.GCA_000376445_02393"/>
<accession>E7QUC0</accession>
<gene>
    <name evidence="3" type="ORF">SAMN05444342_2609</name>
    <name evidence="2" type="ORF">ZOD2009_12000</name>
</gene>
<feature type="domain" description="Methyltransferase FkbM" evidence="1">
    <location>
        <begin position="139"/>
        <end position="219"/>
    </location>
</feature>
<dbReference type="SUPFAM" id="SSF53335">
    <property type="entry name" value="S-adenosyl-L-methionine-dependent methyltransferases"/>
    <property type="match status" value="1"/>
</dbReference>
<dbReference type="eggNOG" id="arCOG01402">
    <property type="taxonomic scope" value="Archaea"/>
</dbReference>
<dbReference type="InterPro" id="IPR029063">
    <property type="entry name" value="SAM-dependent_MTases_sf"/>
</dbReference>
<reference evidence="2 4" key="1">
    <citation type="journal article" date="2014" name="ISME J.">
        <title>Trehalose/2-sulfotrehalose biosynthesis and glycine-betaine uptake are widely spread mechanisms for osmoadaptation in the Halobacteriales.</title>
        <authorList>
            <person name="Youssef N.H."/>
            <person name="Savage-Ashlock K.N."/>
            <person name="McCully A.L."/>
            <person name="Luedtke B."/>
            <person name="Shaw E.I."/>
            <person name="Hoff W.D."/>
            <person name="Elshahed M.S."/>
        </authorList>
    </citation>
    <scope>NUCLEOTIDE SEQUENCE [LARGE SCALE GENOMIC DNA]</scope>
    <source>
        <strain evidence="2 4">DX253</strain>
    </source>
</reference>
<dbReference type="InterPro" id="IPR006342">
    <property type="entry name" value="FkbM_mtfrase"/>
</dbReference>
<organism evidence="2 4">
    <name type="scientific">Haladaptatus paucihalophilus DX253</name>
    <dbReference type="NCBI Taxonomy" id="797209"/>
    <lineage>
        <taxon>Archaea</taxon>
        <taxon>Methanobacteriati</taxon>
        <taxon>Methanobacteriota</taxon>
        <taxon>Stenosarchaea group</taxon>
        <taxon>Halobacteria</taxon>
        <taxon>Halobacteriales</taxon>
        <taxon>Haladaptataceae</taxon>
        <taxon>Haladaptatus</taxon>
    </lineage>
</organism>
<dbReference type="RefSeq" id="WP_007980072.1">
    <property type="nucleotide sequence ID" value="NZ_AEMG01000009.1"/>
</dbReference>
<name>E7QUC0_HALPU</name>
<dbReference type="EMBL" id="FRAN01000003">
    <property type="protein sequence ID" value="SHK91585.1"/>
    <property type="molecule type" value="Genomic_DNA"/>
</dbReference>